<keyword evidence="7 9" id="KW-0472">Membrane</keyword>
<evidence type="ECO:0000256" key="3">
    <source>
        <dbReference type="ARBA" id="ARBA00022679"/>
    </source>
</evidence>
<protein>
    <submittedName>
        <fullName evidence="11">OLC1v1020817C1</fullName>
    </submittedName>
</protein>
<evidence type="ECO:0000256" key="2">
    <source>
        <dbReference type="ARBA" id="ARBA00007282"/>
    </source>
</evidence>
<evidence type="ECO:0000313" key="11">
    <source>
        <dbReference type="EMBL" id="CAI9086894.1"/>
    </source>
</evidence>
<dbReference type="Proteomes" id="UP001161247">
    <property type="component" value="Unassembled WGS sequence"/>
</dbReference>
<keyword evidence="5 9" id="KW-1133">Transmembrane helix</keyword>
<feature type="transmembrane region" description="Helical" evidence="9">
    <location>
        <begin position="269"/>
        <end position="288"/>
    </location>
</feature>
<dbReference type="GO" id="GO:0016020">
    <property type="term" value="C:membrane"/>
    <property type="evidence" value="ECO:0007669"/>
    <property type="project" value="UniProtKB-SubCell"/>
</dbReference>
<dbReference type="PIRSF" id="PIRSF037006">
    <property type="entry name" value="Wax_synthase"/>
    <property type="match status" value="1"/>
</dbReference>
<reference evidence="11" key="1">
    <citation type="submission" date="2023-03" db="EMBL/GenBank/DDBJ databases">
        <authorList>
            <person name="Julca I."/>
        </authorList>
    </citation>
    <scope>NUCLEOTIDE SEQUENCE</scope>
</reference>
<dbReference type="AlphaFoldDB" id="A0AAV1BUB9"/>
<organism evidence="11 12">
    <name type="scientific">Oldenlandia corymbosa var. corymbosa</name>
    <dbReference type="NCBI Taxonomy" id="529605"/>
    <lineage>
        <taxon>Eukaryota</taxon>
        <taxon>Viridiplantae</taxon>
        <taxon>Streptophyta</taxon>
        <taxon>Embryophyta</taxon>
        <taxon>Tracheophyta</taxon>
        <taxon>Spermatophyta</taxon>
        <taxon>Magnoliopsida</taxon>
        <taxon>eudicotyledons</taxon>
        <taxon>Gunneridae</taxon>
        <taxon>Pentapetalae</taxon>
        <taxon>asterids</taxon>
        <taxon>lamiids</taxon>
        <taxon>Gentianales</taxon>
        <taxon>Rubiaceae</taxon>
        <taxon>Rubioideae</taxon>
        <taxon>Spermacoceae</taxon>
        <taxon>Hedyotis-Oldenlandia complex</taxon>
        <taxon>Oldenlandia</taxon>
    </lineage>
</organism>
<dbReference type="Pfam" id="PF13813">
    <property type="entry name" value="MBOAT_2"/>
    <property type="match status" value="1"/>
</dbReference>
<keyword evidence="4 9" id="KW-0812">Transmembrane</keyword>
<dbReference type="PANTHER" id="PTHR31595">
    <property type="entry name" value="LONG-CHAIN-ALCOHOL O-FATTY-ACYLTRANSFERASE 3-RELATED"/>
    <property type="match status" value="1"/>
</dbReference>
<comment type="caution">
    <text evidence="11">The sequence shown here is derived from an EMBL/GenBank/DDBJ whole genome shotgun (WGS) entry which is preliminary data.</text>
</comment>
<dbReference type="GO" id="GO:0006629">
    <property type="term" value="P:lipid metabolic process"/>
    <property type="evidence" value="ECO:0007669"/>
    <property type="project" value="UniProtKB-KW"/>
</dbReference>
<feature type="transmembrane region" description="Helical" evidence="9">
    <location>
        <begin position="6"/>
        <end position="22"/>
    </location>
</feature>
<feature type="transmembrane region" description="Helical" evidence="9">
    <location>
        <begin position="160"/>
        <end position="181"/>
    </location>
</feature>
<dbReference type="GO" id="GO:0008374">
    <property type="term" value="F:O-acyltransferase activity"/>
    <property type="evidence" value="ECO:0007669"/>
    <property type="project" value="InterPro"/>
</dbReference>
<feature type="transmembrane region" description="Helical" evidence="9">
    <location>
        <begin position="238"/>
        <end position="263"/>
    </location>
</feature>
<gene>
    <name evidence="11" type="ORF">OLC1_LOCUS24867</name>
</gene>
<evidence type="ECO:0000256" key="5">
    <source>
        <dbReference type="ARBA" id="ARBA00022989"/>
    </source>
</evidence>
<evidence type="ECO:0000256" key="1">
    <source>
        <dbReference type="ARBA" id="ARBA00004141"/>
    </source>
</evidence>
<evidence type="ECO:0000313" key="12">
    <source>
        <dbReference type="Proteomes" id="UP001161247"/>
    </source>
</evidence>
<keyword evidence="8" id="KW-0012">Acyltransferase</keyword>
<evidence type="ECO:0000256" key="9">
    <source>
        <dbReference type="SAM" id="Phobius"/>
    </source>
</evidence>
<dbReference type="InterPro" id="IPR017088">
    <property type="entry name" value="Wax_synthase_Magnoliopsida"/>
</dbReference>
<evidence type="ECO:0000256" key="7">
    <source>
        <dbReference type="ARBA" id="ARBA00023136"/>
    </source>
</evidence>
<sequence>MDGEIINFVFVWATVLSCLYYCHTVGKIFRQPSWWRVIAILPVPILFFFLPLRLTTIHLGGTTCFFIAWLSSFKLILFAFDKGPLSSSSSSATSSSVSRFIAVACFPIKPHQERQSSSSPSRNKRSSKTLKNYAVKIALLGLCIRVYAYKQSIPEKIIWFFYALHIYFMLEMILAAVASLARAAVGVELEQQFDEPYLATSLQDFWGRRWNLMVSNILRPTVYDPVRGISKGFVGPEWASVVAVVATFVVSGLMHELVFYNIGRVKPNGVVMCFFILHGVALAVELGVKRALKGKGRKIWVPPMMVSAPLTLGFVIYSSFWLFFPPLLRAKADWKGCTESLAFVEFLKHGQLVNPNNVTCPFLPNYTDDHVI</sequence>
<dbReference type="InterPro" id="IPR044851">
    <property type="entry name" value="Wax_synthase"/>
</dbReference>
<name>A0AAV1BUB9_OLDCO</name>
<comment type="subcellular location">
    <subcellularLocation>
        <location evidence="1">Membrane</location>
        <topology evidence="1">Multi-pass membrane protein</topology>
    </subcellularLocation>
</comment>
<dbReference type="InterPro" id="IPR032805">
    <property type="entry name" value="Wax_synthase_dom"/>
</dbReference>
<evidence type="ECO:0000256" key="4">
    <source>
        <dbReference type="ARBA" id="ARBA00022692"/>
    </source>
</evidence>
<evidence type="ECO:0000256" key="6">
    <source>
        <dbReference type="ARBA" id="ARBA00023098"/>
    </source>
</evidence>
<keyword evidence="12" id="KW-1185">Reference proteome</keyword>
<evidence type="ECO:0000259" key="10">
    <source>
        <dbReference type="Pfam" id="PF13813"/>
    </source>
</evidence>
<comment type="similarity">
    <text evidence="2">Belongs to the wax synthase family.</text>
</comment>
<accession>A0AAV1BUB9</accession>
<evidence type="ECO:0000256" key="8">
    <source>
        <dbReference type="ARBA" id="ARBA00023315"/>
    </source>
</evidence>
<feature type="transmembrane region" description="Helical" evidence="9">
    <location>
        <begin position="130"/>
        <end position="148"/>
    </location>
</feature>
<dbReference type="PANTHER" id="PTHR31595:SF72">
    <property type="entry name" value="ACYL-COA--STEROL O-ACYLTRANSFERASE 1-LIKE"/>
    <property type="match status" value="1"/>
</dbReference>
<proteinExistence type="inferred from homology"/>
<feature type="transmembrane region" description="Helical" evidence="9">
    <location>
        <begin position="300"/>
        <end position="324"/>
    </location>
</feature>
<feature type="transmembrane region" description="Helical" evidence="9">
    <location>
        <begin position="34"/>
        <end position="52"/>
    </location>
</feature>
<keyword evidence="6" id="KW-0443">Lipid metabolism</keyword>
<keyword evidence="3" id="KW-0808">Transferase</keyword>
<feature type="transmembrane region" description="Helical" evidence="9">
    <location>
        <begin position="58"/>
        <end position="80"/>
    </location>
</feature>
<feature type="domain" description="Wax synthase" evidence="10">
    <location>
        <begin position="191"/>
        <end position="277"/>
    </location>
</feature>
<dbReference type="EMBL" id="CATKSE010000001">
    <property type="protein sequence ID" value="CAI9086894.1"/>
    <property type="molecule type" value="Genomic_DNA"/>
</dbReference>